<dbReference type="EMBL" id="JANPWB010000003">
    <property type="protein sequence ID" value="KAJ1201301.1"/>
    <property type="molecule type" value="Genomic_DNA"/>
</dbReference>
<sequence>MHVWSSGAANRARPVYFQQIKPNRKWNKRICCRRAGGVWRNRCRPELLGKSGEFVPLSPWPPSLKMAAVPE</sequence>
<evidence type="ECO:0000313" key="1">
    <source>
        <dbReference type="EMBL" id="KAJ1201301.1"/>
    </source>
</evidence>
<accession>A0AAV7VKP7</accession>
<organism evidence="1 2">
    <name type="scientific">Pleurodeles waltl</name>
    <name type="common">Iberian ribbed newt</name>
    <dbReference type="NCBI Taxonomy" id="8319"/>
    <lineage>
        <taxon>Eukaryota</taxon>
        <taxon>Metazoa</taxon>
        <taxon>Chordata</taxon>
        <taxon>Craniata</taxon>
        <taxon>Vertebrata</taxon>
        <taxon>Euteleostomi</taxon>
        <taxon>Amphibia</taxon>
        <taxon>Batrachia</taxon>
        <taxon>Caudata</taxon>
        <taxon>Salamandroidea</taxon>
        <taxon>Salamandridae</taxon>
        <taxon>Pleurodelinae</taxon>
        <taxon>Pleurodeles</taxon>
    </lineage>
</organism>
<proteinExistence type="predicted"/>
<protein>
    <submittedName>
        <fullName evidence="1">Uncharacterized protein</fullName>
    </submittedName>
</protein>
<dbReference type="AlphaFoldDB" id="A0AAV7VKP7"/>
<name>A0AAV7VKP7_PLEWA</name>
<comment type="caution">
    <text evidence="1">The sequence shown here is derived from an EMBL/GenBank/DDBJ whole genome shotgun (WGS) entry which is preliminary data.</text>
</comment>
<reference evidence="1" key="1">
    <citation type="journal article" date="2022" name="bioRxiv">
        <title>Sequencing and chromosome-scale assembly of the giantPleurodeles waltlgenome.</title>
        <authorList>
            <person name="Brown T."/>
            <person name="Elewa A."/>
            <person name="Iarovenko S."/>
            <person name="Subramanian E."/>
            <person name="Araus A.J."/>
            <person name="Petzold A."/>
            <person name="Susuki M."/>
            <person name="Suzuki K.-i.T."/>
            <person name="Hayashi T."/>
            <person name="Toyoda A."/>
            <person name="Oliveira C."/>
            <person name="Osipova E."/>
            <person name="Leigh N.D."/>
            <person name="Simon A."/>
            <person name="Yun M.H."/>
        </authorList>
    </citation>
    <scope>NUCLEOTIDE SEQUENCE</scope>
    <source>
        <strain evidence="1">20211129_DDA</strain>
        <tissue evidence="1">Liver</tissue>
    </source>
</reference>
<evidence type="ECO:0000313" key="2">
    <source>
        <dbReference type="Proteomes" id="UP001066276"/>
    </source>
</evidence>
<keyword evidence="2" id="KW-1185">Reference proteome</keyword>
<dbReference type="Proteomes" id="UP001066276">
    <property type="component" value="Chromosome 2_1"/>
</dbReference>
<gene>
    <name evidence="1" type="ORF">NDU88_005114</name>
</gene>